<comment type="caution">
    <text evidence="2">The sequence shown here is derived from an EMBL/GenBank/DDBJ whole genome shotgun (WGS) entry which is preliminary data.</text>
</comment>
<evidence type="ECO:0000313" key="3">
    <source>
        <dbReference type="Proteomes" id="UP001430953"/>
    </source>
</evidence>
<organism evidence="2 3">
    <name type="scientific">Cardiocondyla obscurior</name>
    <dbReference type="NCBI Taxonomy" id="286306"/>
    <lineage>
        <taxon>Eukaryota</taxon>
        <taxon>Metazoa</taxon>
        <taxon>Ecdysozoa</taxon>
        <taxon>Arthropoda</taxon>
        <taxon>Hexapoda</taxon>
        <taxon>Insecta</taxon>
        <taxon>Pterygota</taxon>
        <taxon>Neoptera</taxon>
        <taxon>Endopterygota</taxon>
        <taxon>Hymenoptera</taxon>
        <taxon>Apocrita</taxon>
        <taxon>Aculeata</taxon>
        <taxon>Formicoidea</taxon>
        <taxon>Formicidae</taxon>
        <taxon>Myrmicinae</taxon>
        <taxon>Cardiocondyla</taxon>
    </lineage>
</organism>
<feature type="region of interest" description="Disordered" evidence="1">
    <location>
        <begin position="1"/>
        <end position="23"/>
    </location>
</feature>
<reference evidence="2 3" key="1">
    <citation type="submission" date="2023-03" db="EMBL/GenBank/DDBJ databases">
        <title>High recombination rates correlate with genetic variation in Cardiocondyla obscurior ants.</title>
        <authorList>
            <person name="Errbii M."/>
        </authorList>
    </citation>
    <scope>NUCLEOTIDE SEQUENCE [LARGE SCALE GENOMIC DNA]</scope>
    <source>
        <strain evidence="2">Alpha-2009</strain>
        <tissue evidence="2">Whole body</tissue>
    </source>
</reference>
<gene>
    <name evidence="2" type="ORF">PUN28_002851</name>
</gene>
<evidence type="ECO:0000313" key="2">
    <source>
        <dbReference type="EMBL" id="KAL0131593.1"/>
    </source>
</evidence>
<keyword evidence="3" id="KW-1185">Reference proteome</keyword>
<evidence type="ECO:0000256" key="1">
    <source>
        <dbReference type="SAM" id="MobiDB-lite"/>
    </source>
</evidence>
<protein>
    <submittedName>
        <fullName evidence="2">Uncharacterized protein</fullName>
    </submittedName>
</protein>
<feature type="compositionally biased region" description="Basic and acidic residues" evidence="1">
    <location>
        <begin position="1"/>
        <end position="12"/>
    </location>
</feature>
<dbReference type="Proteomes" id="UP001430953">
    <property type="component" value="Unassembled WGS sequence"/>
</dbReference>
<proteinExistence type="predicted"/>
<dbReference type="EMBL" id="JADYXP020000002">
    <property type="protein sequence ID" value="KAL0131593.1"/>
    <property type="molecule type" value="Genomic_DNA"/>
</dbReference>
<dbReference type="AlphaFoldDB" id="A0AAW2GWL5"/>
<sequence>MPRERATEIERAGRKREREKKEGTSLALLWKSIEESSESASPGQRLCHLIGYVEQFILFFPIPRGRGATGEELPKERQSATLFHLPATLRTRRRHFPISRQASAPVLVHSSPYPQLPLVSSRFFVLFSRRKRKWKRGTKREKGKKGAERVAWRRVAQPEVEHESEKLRLASAVTREPSKVG</sequence>
<accession>A0AAW2GWL5</accession>
<name>A0AAW2GWL5_9HYME</name>